<proteinExistence type="inferred from homology"/>
<dbReference type="AlphaFoldDB" id="A0A9D4QQQ2"/>
<evidence type="ECO:0000259" key="11">
    <source>
        <dbReference type="Pfam" id="PF25810"/>
    </source>
</evidence>
<comment type="function">
    <text evidence="1">May be involved in ciliary biogenesis or function.</text>
</comment>
<feature type="transmembrane region" description="Helical" evidence="10">
    <location>
        <begin position="37"/>
        <end position="59"/>
    </location>
</feature>
<dbReference type="InterPro" id="IPR057973">
    <property type="entry name" value="TMEM218_N"/>
</dbReference>
<dbReference type="GO" id="GO:0016020">
    <property type="term" value="C:membrane"/>
    <property type="evidence" value="ECO:0007669"/>
    <property type="project" value="UniProtKB-SubCell"/>
</dbReference>
<name>A0A9D4QQQ2_DREPO</name>
<evidence type="ECO:0000256" key="1">
    <source>
        <dbReference type="ARBA" id="ARBA00003173"/>
    </source>
</evidence>
<evidence type="ECO:0000313" key="12">
    <source>
        <dbReference type="EMBL" id="KAH3838845.1"/>
    </source>
</evidence>
<evidence type="ECO:0000256" key="10">
    <source>
        <dbReference type="SAM" id="Phobius"/>
    </source>
</evidence>
<accession>A0A9D4QQQ2</accession>
<comment type="subcellular location">
    <subcellularLocation>
        <location evidence="2">Cell projection</location>
        <location evidence="2">Cilium</location>
    </subcellularLocation>
    <subcellularLocation>
        <location evidence="3">Membrane</location>
        <topology evidence="3">Multi-pass membrane protein</topology>
    </subcellularLocation>
</comment>
<dbReference type="PANTHER" id="PTHR31622:SF1">
    <property type="entry name" value="TRANSMEMBRANE PROTEIN 218"/>
    <property type="match status" value="1"/>
</dbReference>
<protein>
    <recommendedName>
        <fullName evidence="5">Transmembrane protein 218</fullName>
    </recommendedName>
</protein>
<evidence type="ECO:0000256" key="2">
    <source>
        <dbReference type="ARBA" id="ARBA00004138"/>
    </source>
</evidence>
<comment type="caution">
    <text evidence="12">The sequence shown here is derived from an EMBL/GenBank/DDBJ whole genome shotgun (WGS) entry which is preliminary data.</text>
</comment>
<evidence type="ECO:0000256" key="4">
    <source>
        <dbReference type="ARBA" id="ARBA00010775"/>
    </source>
</evidence>
<evidence type="ECO:0000256" key="7">
    <source>
        <dbReference type="ARBA" id="ARBA00022989"/>
    </source>
</evidence>
<dbReference type="OrthoDB" id="5978182at2759"/>
<feature type="transmembrane region" description="Helical" evidence="10">
    <location>
        <begin position="6"/>
        <end position="30"/>
    </location>
</feature>
<dbReference type="GO" id="GO:0005929">
    <property type="term" value="C:cilium"/>
    <property type="evidence" value="ECO:0007669"/>
    <property type="project" value="UniProtKB-SubCell"/>
</dbReference>
<keyword evidence="7 10" id="KW-1133">Transmembrane helix</keyword>
<evidence type="ECO:0000256" key="6">
    <source>
        <dbReference type="ARBA" id="ARBA00022692"/>
    </source>
</evidence>
<dbReference type="InterPro" id="IPR026771">
    <property type="entry name" value="Tmem218"/>
</dbReference>
<keyword evidence="13" id="KW-1185">Reference proteome</keyword>
<feature type="transmembrane region" description="Helical" evidence="10">
    <location>
        <begin position="79"/>
        <end position="107"/>
    </location>
</feature>
<feature type="domain" description="Transmembrane protein 218 N-terminal" evidence="11">
    <location>
        <begin position="4"/>
        <end position="60"/>
    </location>
</feature>
<evidence type="ECO:0000256" key="5">
    <source>
        <dbReference type="ARBA" id="ARBA00015054"/>
    </source>
</evidence>
<evidence type="ECO:0000256" key="9">
    <source>
        <dbReference type="ARBA" id="ARBA00023273"/>
    </source>
</evidence>
<evidence type="ECO:0000256" key="8">
    <source>
        <dbReference type="ARBA" id="ARBA00023136"/>
    </source>
</evidence>
<gene>
    <name evidence="12" type="ORF">DPMN_112261</name>
</gene>
<comment type="similarity">
    <text evidence="4">Belongs to the TMEM218 family.</text>
</comment>
<keyword evidence="9" id="KW-0966">Cell projection</keyword>
<dbReference type="Proteomes" id="UP000828390">
    <property type="component" value="Unassembled WGS sequence"/>
</dbReference>
<dbReference type="Pfam" id="PF25810">
    <property type="entry name" value="TMEM218_N"/>
    <property type="match status" value="1"/>
</dbReference>
<keyword evidence="8 10" id="KW-0472">Membrane</keyword>
<evidence type="ECO:0000256" key="3">
    <source>
        <dbReference type="ARBA" id="ARBA00004141"/>
    </source>
</evidence>
<organism evidence="12 13">
    <name type="scientific">Dreissena polymorpha</name>
    <name type="common">Zebra mussel</name>
    <name type="synonym">Mytilus polymorpha</name>
    <dbReference type="NCBI Taxonomy" id="45954"/>
    <lineage>
        <taxon>Eukaryota</taxon>
        <taxon>Metazoa</taxon>
        <taxon>Spiralia</taxon>
        <taxon>Lophotrochozoa</taxon>
        <taxon>Mollusca</taxon>
        <taxon>Bivalvia</taxon>
        <taxon>Autobranchia</taxon>
        <taxon>Heteroconchia</taxon>
        <taxon>Euheterodonta</taxon>
        <taxon>Imparidentia</taxon>
        <taxon>Neoheterodontei</taxon>
        <taxon>Myida</taxon>
        <taxon>Dreissenoidea</taxon>
        <taxon>Dreissenidae</taxon>
        <taxon>Dreissena</taxon>
    </lineage>
</organism>
<dbReference type="PANTHER" id="PTHR31622">
    <property type="entry name" value="TRANSMEMBRANE PROTEIN 218"/>
    <property type="match status" value="1"/>
</dbReference>
<evidence type="ECO:0000313" key="13">
    <source>
        <dbReference type="Proteomes" id="UP000828390"/>
    </source>
</evidence>
<reference evidence="12" key="1">
    <citation type="journal article" date="2019" name="bioRxiv">
        <title>The Genome of the Zebra Mussel, Dreissena polymorpha: A Resource for Invasive Species Research.</title>
        <authorList>
            <person name="McCartney M.A."/>
            <person name="Auch B."/>
            <person name="Kono T."/>
            <person name="Mallez S."/>
            <person name="Zhang Y."/>
            <person name="Obille A."/>
            <person name="Becker A."/>
            <person name="Abrahante J.E."/>
            <person name="Garbe J."/>
            <person name="Badalamenti J.P."/>
            <person name="Herman A."/>
            <person name="Mangelson H."/>
            <person name="Liachko I."/>
            <person name="Sullivan S."/>
            <person name="Sone E.D."/>
            <person name="Koren S."/>
            <person name="Silverstein K.A.T."/>
            <person name="Beckman K.B."/>
            <person name="Gohl D.M."/>
        </authorList>
    </citation>
    <scope>NUCLEOTIDE SEQUENCE</scope>
    <source>
        <strain evidence="12">Duluth1</strain>
        <tissue evidence="12">Whole animal</tissue>
    </source>
</reference>
<keyword evidence="6 10" id="KW-0812">Transmembrane</keyword>
<dbReference type="EMBL" id="JAIWYP010000004">
    <property type="protein sequence ID" value="KAH3838845.1"/>
    <property type="molecule type" value="Genomic_DNA"/>
</dbReference>
<sequence>MVENTVMGVGIGLFMIILVWTLALFLCIVFSRSTGAISNIGIVMVLVALLFSIILLVLPREDSLASSTKIYDYSVIYRSLLIAGCALFLLIGLFAFLFTHAMMPIYAKPLRPMKLS</sequence>
<reference evidence="12" key="2">
    <citation type="submission" date="2020-11" db="EMBL/GenBank/DDBJ databases">
        <authorList>
            <person name="McCartney M.A."/>
            <person name="Auch B."/>
            <person name="Kono T."/>
            <person name="Mallez S."/>
            <person name="Becker A."/>
            <person name="Gohl D.M."/>
            <person name="Silverstein K.A.T."/>
            <person name="Koren S."/>
            <person name="Bechman K.B."/>
            <person name="Herman A."/>
            <person name="Abrahante J.E."/>
            <person name="Garbe J."/>
        </authorList>
    </citation>
    <scope>NUCLEOTIDE SEQUENCE</scope>
    <source>
        <strain evidence="12">Duluth1</strain>
        <tissue evidence="12">Whole animal</tissue>
    </source>
</reference>